<dbReference type="EMBL" id="CACRUH010000084">
    <property type="protein sequence ID" value="VYU83063.1"/>
    <property type="molecule type" value="Genomic_DNA"/>
</dbReference>
<dbReference type="InterPro" id="IPR010982">
    <property type="entry name" value="Lambda_DNA-bd_dom_sf"/>
</dbReference>
<dbReference type="AlphaFoldDB" id="A0A6N3I4W8"/>
<evidence type="ECO:0000313" key="2">
    <source>
        <dbReference type="EMBL" id="VYU83063.1"/>
    </source>
</evidence>
<name>A0A6N3I4W8_9FIRM</name>
<evidence type="ECO:0000259" key="1">
    <source>
        <dbReference type="PROSITE" id="PS50943"/>
    </source>
</evidence>
<dbReference type="SMART" id="SM00530">
    <property type="entry name" value="HTH_XRE"/>
    <property type="match status" value="1"/>
</dbReference>
<feature type="domain" description="HTH cro/C1-type" evidence="1">
    <location>
        <begin position="38"/>
        <end position="60"/>
    </location>
</feature>
<protein>
    <recommendedName>
        <fullName evidence="1">HTH cro/C1-type domain-containing protein</fullName>
    </recommendedName>
</protein>
<gene>
    <name evidence="2" type="ORF">CHLFYP18_03840</name>
</gene>
<organism evidence="2">
    <name type="scientific">Hungatella hathewayi</name>
    <dbReference type="NCBI Taxonomy" id="154046"/>
    <lineage>
        <taxon>Bacteria</taxon>
        <taxon>Bacillati</taxon>
        <taxon>Bacillota</taxon>
        <taxon>Clostridia</taxon>
        <taxon>Lachnospirales</taxon>
        <taxon>Lachnospiraceae</taxon>
        <taxon>Hungatella</taxon>
    </lineage>
</organism>
<dbReference type="Gene3D" id="1.10.260.40">
    <property type="entry name" value="lambda repressor-like DNA-binding domains"/>
    <property type="match status" value="1"/>
</dbReference>
<sequence>MSTLVDRIESKIKEKGLNFRRVERDCGLGNGTIKRWAEQSPRLDKLISVSEYLQVSLDYLVFGSDSEISPNGESLHLDTFKQEQGLTCDGSPLSPIETDLIAMFRLLPPSHREELFNLSYFKYKEFVEREKESIYWTYFDENNKENRTRNHKSINEIA</sequence>
<dbReference type="GO" id="GO:0003677">
    <property type="term" value="F:DNA binding"/>
    <property type="evidence" value="ECO:0007669"/>
    <property type="project" value="InterPro"/>
</dbReference>
<dbReference type="RefSeq" id="WP_156834304.1">
    <property type="nucleotide sequence ID" value="NZ_CACRUH010000084.1"/>
</dbReference>
<dbReference type="InterPro" id="IPR001387">
    <property type="entry name" value="Cro/C1-type_HTH"/>
</dbReference>
<dbReference type="PROSITE" id="PS50943">
    <property type="entry name" value="HTH_CROC1"/>
    <property type="match status" value="1"/>
</dbReference>
<proteinExistence type="predicted"/>
<accession>A0A6N3I4W8</accession>
<dbReference type="SUPFAM" id="SSF47413">
    <property type="entry name" value="lambda repressor-like DNA-binding domains"/>
    <property type="match status" value="1"/>
</dbReference>
<reference evidence="2" key="1">
    <citation type="submission" date="2019-11" db="EMBL/GenBank/DDBJ databases">
        <authorList>
            <person name="Feng L."/>
        </authorList>
    </citation>
    <scope>NUCLEOTIDE SEQUENCE</scope>
    <source>
        <strain evidence="2">ChathewayiLFYP18</strain>
    </source>
</reference>